<evidence type="ECO:0000313" key="9">
    <source>
        <dbReference type="Proteomes" id="UP000008963"/>
    </source>
</evidence>
<keyword evidence="4 7" id="KW-0378">Hydrolase</keyword>
<dbReference type="HOGENOM" id="CLU_076848_0_0_7"/>
<feature type="active site" description="Charge relay system" evidence="6">
    <location>
        <position position="226"/>
    </location>
</feature>
<dbReference type="PANTHER" id="PTHR15462:SF8">
    <property type="entry name" value="SERINE PROTEASE"/>
    <property type="match status" value="1"/>
</dbReference>
<dbReference type="AlphaFoldDB" id="E1X372"/>
<dbReference type="KEGG" id="bmx:BMS_2091"/>
<dbReference type="GO" id="GO:0004252">
    <property type="term" value="F:serine-type endopeptidase activity"/>
    <property type="evidence" value="ECO:0007669"/>
    <property type="project" value="InterPro"/>
</dbReference>
<dbReference type="SUPFAM" id="SSF50494">
    <property type="entry name" value="Trypsin-like serine proteases"/>
    <property type="match status" value="1"/>
</dbReference>
<keyword evidence="9" id="KW-1185">Reference proteome</keyword>
<evidence type="ECO:0000256" key="2">
    <source>
        <dbReference type="ARBA" id="ARBA00022670"/>
    </source>
</evidence>
<dbReference type="Pfam" id="PF13365">
    <property type="entry name" value="Trypsin_2"/>
    <property type="match status" value="1"/>
</dbReference>
<dbReference type="InterPro" id="IPR043504">
    <property type="entry name" value="Peptidase_S1_PA_chymotrypsin"/>
</dbReference>
<evidence type="ECO:0000256" key="7">
    <source>
        <dbReference type="RuleBase" id="RU004296"/>
    </source>
</evidence>
<dbReference type="STRING" id="862908.BMS_2091"/>
<dbReference type="eggNOG" id="COG3591">
    <property type="taxonomic scope" value="Bacteria"/>
</dbReference>
<dbReference type="EC" id="3.4.21.-" evidence="7"/>
<feature type="active site" description="Charge relay system" evidence="6">
    <location>
        <position position="159"/>
    </location>
</feature>
<evidence type="ECO:0000256" key="3">
    <source>
        <dbReference type="ARBA" id="ARBA00022729"/>
    </source>
</evidence>
<gene>
    <name evidence="8" type="ordered locus">BMS_2091</name>
</gene>
<dbReference type="PANTHER" id="PTHR15462">
    <property type="entry name" value="SERINE PROTEASE"/>
    <property type="match status" value="1"/>
</dbReference>
<keyword evidence="5 7" id="KW-0720">Serine protease</keyword>
<dbReference type="InterPro" id="IPR008256">
    <property type="entry name" value="Peptidase_S1B"/>
</dbReference>
<dbReference type="Gene3D" id="2.40.10.10">
    <property type="entry name" value="Trypsin-like serine proteases"/>
    <property type="match status" value="2"/>
</dbReference>
<dbReference type="OrthoDB" id="291346at2"/>
<dbReference type="RefSeq" id="WP_014244680.1">
    <property type="nucleotide sequence ID" value="NC_016620.1"/>
</dbReference>
<dbReference type="PROSITE" id="PS00134">
    <property type="entry name" value="TRYPSIN_HIS"/>
    <property type="match status" value="1"/>
</dbReference>
<accession>E1X372</accession>
<proteinExistence type="inferred from homology"/>
<evidence type="ECO:0000256" key="5">
    <source>
        <dbReference type="ARBA" id="ARBA00022825"/>
    </source>
</evidence>
<protein>
    <recommendedName>
        <fullName evidence="7">Serine protease</fullName>
        <ecNumber evidence="7">3.4.21.-</ecNumber>
    </recommendedName>
</protein>
<dbReference type="EMBL" id="FQ312005">
    <property type="protein sequence ID" value="CBW26902.1"/>
    <property type="molecule type" value="Genomic_DNA"/>
</dbReference>
<dbReference type="GO" id="GO:0006508">
    <property type="term" value="P:proteolysis"/>
    <property type="evidence" value="ECO:0007669"/>
    <property type="project" value="UniProtKB-KW"/>
</dbReference>
<sequence>MKFILLIALVLSSYSHASVKAIYGEDDRLEYSEVSLEYKRLGDATGAMIAKSKLSLQGTSYYFSTKTLGEEMMGNQFRNGYLCSDEAFHSQQTLSTCSGFLVSSNRLLTAGHCITGKKACSNYLWSFGLSESKMREGKIHRDSVYSCKRVIKRSSGKRDYALIELDRSVVGVTPLRISKKSLKKGEKLFTIGHPSNLPLKFAMNGRVEEISGESFKTNLDTFAGNSGSPVLLTKSREVVGILVRGSLDYVKDLSRGCFVANRCERVRSNADCMGESVFNLEYLK</sequence>
<evidence type="ECO:0000313" key="8">
    <source>
        <dbReference type="EMBL" id="CBW26902.1"/>
    </source>
</evidence>
<evidence type="ECO:0000256" key="1">
    <source>
        <dbReference type="ARBA" id="ARBA00008764"/>
    </source>
</evidence>
<dbReference type="InterPro" id="IPR018114">
    <property type="entry name" value="TRYPSIN_HIS"/>
</dbReference>
<keyword evidence="2 7" id="KW-0645">Protease</keyword>
<dbReference type="PATRIC" id="fig|862908.3.peg.1989"/>
<feature type="signal peptide" evidence="7">
    <location>
        <begin position="1"/>
        <end position="17"/>
    </location>
</feature>
<evidence type="ECO:0000256" key="4">
    <source>
        <dbReference type="ARBA" id="ARBA00022801"/>
    </source>
</evidence>
<feature type="active site" description="Charge relay system" evidence="6">
    <location>
        <position position="112"/>
    </location>
</feature>
<name>E1X372_HALMS</name>
<reference evidence="9" key="1">
    <citation type="journal article" date="2013" name="ISME J.">
        <title>A small predatory core genome in the divergent marine Bacteriovorax marinus SJ and the terrestrial Bdellovibrio bacteriovorus.</title>
        <authorList>
            <person name="Crossman L.C."/>
            <person name="Chen H."/>
            <person name="Cerdeno-Tarraga A.M."/>
            <person name="Brooks K."/>
            <person name="Quail M.A."/>
            <person name="Pineiro S.A."/>
            <person name="Hobley L."/>
            <person name="Sockett R.E."/>
            <person name="Bentley S.D."/>
            <person name="Parkhill J."/>
            <person name="Williams H.N."/>
            <person name="Stine O.C."/>
        </authorList>
    </citation>
    <scope>NUCLEOTIDE SEQUENCE [LARGE SCALE GENOMIC DNA]</scope>
    <source>
        <strain evidence="9">ATCC BAA-682 / DSM 15412 / SJ</strain>
    </source>
</reference>
<feature type="chain" id="PRO_5006991272" description="Serine protease" evidence="7">
    <location>
        <begin position="18"/>
        <end position="284"/>
    </location>
</feature>
<evidence type="ECO:0000256" key="6">
    <source>
        <dbReference type="PIRSR" id="PIRSR608256-1"/>
    </source>
</evidence>
<dbReference type="Proteomes" id="UP000008963">
    <property type="component" value="Chromosome"/>
</dbReference>
<comment type="similarity">
    <text evidence="1 7">Belongs to the peptidase S1B family.</text>
</comment>
<dbReference type="InterPro" id="IPR009003">
    <property type="entry name" value="Peptidase_S1_PA"/>
</dbReference>
<keyword evidence="3 7" id="KW-0732">Signal</keyword>
<dbReference type="PRINTS" id="PR00839">
    <property type="entry name" value="V8PROTEASE"/>
</dbReference>
<organism evidence="8 9">
    <name type="scientific">Halobacteriovorax marinus (strain ATCC BAA-682 / DSM 15412 / SJ)</name>
    <name type="common">Bacteriovorax marinus</name>
    <dbReference type="NCBI Taxonomy" id="862908"/>
    <lineage>
        <taxon>Bacteria</taxon>
        <taxon>Pseudomonadati</taxon>
        <taxon>Bdellovibrionota</taxon>
        <taxon>Bacteriovoracia</taxon>
        <taxon>Bacteriovoracales</taxon>
        <taxon>Halobacteriovoraceae</taxon>
        <taxon>Halobacteriovorax</taxon>
    </lineage>
</organism>
<dbReference type="InterPro" id="IPR050966">
    <property type="entry name" value="Glutamyl_endopeptidase"/>
</dbReference>